<dbReference type="SUPFAM" id="SSF56219">
    <property type="entry name" value="DNase I-like"/>
    <property type="match status" value="1"/>
</dbReference>
<dbReference type="Gene3D" id="3.60.10.10">
    <property type="entry name" value="Endonuclease/exonuclease/phosphatase"/>
    <property type="match status" value="1"/>
</dbReference>
<feature type="non-terminal residue" evidence="1">
    <location>
        <position position="64"/>
    </location>
</feature>
<dbReference type="Proteomes" id="UP001447188">
    <property type="component" value="Unassembled WGS sequence"/>
</dbReference>
<keyword evidence="2" id="KW-1185">Reference proteome</keyword>
<protein>
    <recommendedName>
        <fullName evidence="3">Endonuclease/exonuclease/phosphatase domain-containing protein</fullName>
    </recommendedName>
</protein>
<organism evidence="1 2">
    <name type="scientific">Discina gigas</name>
    <dbReference type="NCBI Taxonomy" id="1032678"/>
    <lineage>
        <taxon>Eukaryota</taxon>
        <taxon>Fungi</taxon>
        <taxon>Dikarya</taxon>
        <taxon>Ascomycota</taxon>
        <taxon>Pezizomycotina</taxon>
        <taxon>Pezizomycetes</taxon>
        <taxon>Pezizales</taxon>
        <taxon>Discinaceae</taxon>
        <taxon>Discina</taxon>
    </lineage>
</organism>
<reference evidence="1 2" key="1">
    <citation type="submission" date="2024-02" db="EMBL/GenBank/DDBJ databases">
        <title>Discinaceae phylogenomics.</title>
        <authorList>
            <person name="Dirks A.C."/>
            <person name="James T.Y."/>
        </authorList>
    </citation>
    <scope>NUCLEOTIDE SEQUENCE [LARGE SCALE GENOMIC DNA]</scope>
    <source>
        <strain evidence="1 2">ACD0624</strain>
    </source>
</reference>
<dbReference type="EMBL" id="JBBBZM010000452">
    <property type="protein sequence ID" value="KAL0630639.1"/>
    <property type="molecule type" value="Genomic_DNA"/>
</dbReference>
<comment type="caution">
    <text evidence="1">The sequence shown here is derived from an EMBL/GenBank/DDBJ whole genome shotgun (WGS) entry which is preliminary data.</text>
</comment>
<proteinExistence type="predicted"/>
<sequence>MAGDFNSHHALWYAELSTSHHDLIHNNKAKAASIINYTQTWGFELHNIPGTLTHFPSNGNRPSI</sequence>
<dbReference type="InterPro" id="IPR036691">
    <property type="entry name" value="Endo/exonu/phosph_ase_sf"/>
</dbReference>
<evidence type="ECO:0008006" key="3">
    <source>
        <dbReference type="Google" id="ProtNLM"/>
    </source>
</evidence>
<gene>
    <name evidence="1" type="ORF">Q9L58_010514</name>
</gene>
<evidence type="ECO:0000313" key="2">
    <source>
        <dbReference type="Proteomes" id="UP001447188"/>
    </source>
</evidence>
<evidence type="ECO:0000313" key="1">
    <source>
        <dbReference type="EMBL" id="KAL0630639.1"/>
    </source>
</evidence>
<name>A0ABR3G3W0_9PEZI</name>
<accession>A0ABR3G3W0</accession>